<dbReference type="GO" id="GO:0000287">
    <property type="term" value="F:magnesium ion binding"/>
    <property type="evidence" value="ECO:0007669"/>
    <property type="project" value="InterPro"/>
</dbReference>
<dbReference type="PRINTS" id="PR01050">
    <property type="entry name" value="PYRUVTKNASE"/>
</dbReference>
<dbReference type="NCBIfam" id="NF004978">
    <property type="entry name" value="PRK06354.1"/>
    <property type="match status" value="1"/>
</dbReference>
<dbReference type="UniPathway" id="UPA00109">
    <property type="reaction ID" value="UER00188"/>
</dbReference>
<dbReference type="GO" id="GO:0016301">
    <property type="term" value="F:kinase activity"/>
    <property type="evidence" value="ECO:0007669"/>
    <property type="project" value="UniProtKB-KW"/>
</dbReference>
<evidence type="ECO:0000256" key="9">
    <source>
        <dbReference type="ARBA" id="ARBA00022842"/>
    </source>
</evidence>
<keyword evidence="5" id="KW-0479">Metal-binding</keyword>
<reference evidence="14" key="1">
    <citation type="submission" date="2018-06" db="EMBL/GenBank/DDBJ databases">
        <authorList>
            <person name="Zhirakovskaya E."/>
        </authorList>
    </citation>
    <scope>NUCLEOTIDE SEQUENCE</scope>
</reference>
<dbReference type="EC" id="2.7.1.40" evidence="3"/>
<evidence type="ECO:0000256" key="3">
    <source>
        <dbReference type="ARBA" id="ARBA00012142"/>
    </source>
</evidence>
<evidence type="ECO:0000256" key="6">
    <source>
        <dbReference type="ARBA" id="ARBA00022741"/>
    </source>
</evidence>
<dbReference type="NCBIfam" id="TIGR01064">
    <property type="entry name" value="pyruv_kin"/>
    <property type="match status" value="1"/>
</dbReference>
<keyword evidence="4 14" id="KW-0808">Transferase</keyword>
<keyword evidence="8" id="KW-0067">ATP-binding</keyword>
<evidence type="ECO:0000259" key="12">
    <source>
        <dbReference type="Pfam" id="PF00224"/>
    </source>
</evidence>
<dbReference type="Gene3D" id="3.40.1380.20">
    <property type="entry name" value="Pyruvate kinase, C-terminal domain"/>
    <property type="match status" value="1"/>
</dbReference>
<dbReference type="InterPro" id="IPR001697">
    <property type="entry name" value="Pyr_Knase"/>
</dbReference>
<dbReference type="InterPro" id="IPR015795">
    <property type="entry name" value="Pyrv_Knase_C"/>
</dbReference>
<accession>A0A3B0YKR2</accession>
<keyword evidence="9" id="KW-0460">Magnesium</keyword>
<protein>
    <recommendedName>
        <fullName evidence="3">pyruvate kinase</fullName>
        <ecNumber evidence="3">2.7.1.40</ecNumber>
    </recommendedName>
</protein>
<dbReference type="SUPFAM" id="SSF52935">
    <property type="entry name" value="PK C-terminal domain-like"/>
    <property type="match status" value="1"/>
</dbReference>
<keyword evidence="6" id="KW-0547">Nucleotide-binding</keyword>
<dbReference type="InterPro" id="IPR015813">
    <property type="entry name" value="Pyrv/PenolPyrv_kinase-like_dom"/>
</dbReference>
<dbReference type="PANTHER" id="PTHR11817">
    <property type="entry name" value="PYRUVATE KINASE"/>
    <property type="match status" value="1"/>
</dbReference>
<dbReference type="FunFam" id="2.40.33.10:FF:000001">
    <property type="entry name" value="Pyruvate kinase"/>
    <property type="match status" value="1"/>
</dbReference>
<dbReference type="InterPro" id="IPR015793">
    <property type="entry name" value="Pyrv_Knase_brl"/>
</dbReference>
<evidence type="ECO:0000256" key="5">
    <source>
        <dbReference type="ARBA" id="ARBA00022723"/>
    </source>
</evidence>
<dbReference type="InterPro" id="IPR015806">
    <property type="entry name" value="Pyrv_Knase_insert_dom_sf"/>
</dbReference>
<dbReference type="PROSITE" id="PS00110">
    <property type="entry name" value="PYRUVATE_KINASE"/>
    <property type="match status" value="1"/>
</dbReference>
<proteinExistence type="inferred from homology"/>
<keyword evidence="10" id="KW-0324">Glycolysis</keyword>
<dbReference type="NCBIfam" id="NF004491">
    <property type="entry name" value="PRK05826.1"/>
    <property type="match status" value="1"/>
</dbReference>
<dbReference type="Gene3D" id="2.40.33.10">
    <property type="entry name" value="PK beta-barrel domain-like"/>
    <property type="match status" value="1"/>
</dbReference>
<evidence type="ECO:0000256" key="11">
    <source>
        <dbReference type="ARBA" id="ARBA00023317"/>
    </source>
</evidence>
<sequence length="487" mass="52992">MQQTGKRRTRSALKWRRTKIIATLGPASNTPTMIEQLISSGVNLVRINMSHGDQNTHRTTIQRVRRAAAKAGCHIGILMDLCGPKIRVGCFEGNRILLKAGARVTVTTRKVIGTDRLIPSQYTSLHKDVLPGELILLDDGKLSLKVIGVEGRDVRCKVIDGGWLSDQKGMNLPDSDLSTRALTAKDRADAAFGIEMEVDFVALSFVRAAKDVAQLKRYMHKRGAAIPIVSKIERPEAVADIDTIIAASDGIMIARGDLGIELPAERVPLIQRDIVSKSRQAGVPVIVATQMLESMMSCPRPTRAEVTDVAGAALLSADAVMLSGETAAGQYPLETVKIMDKVLREVEQHQWQENSFADEPIANRGSKLHFTRESMAHAAVQLARDLGLDAIIVPTNTGTTARILAAHRPLATAVGVCADERICRRMALHWGVVPVKISRAKTGNWRDVCHQIADICQLGHTGSDMLLVSGFNDDPALNEPVLKLLHL</sequence>
<dbReference type="Pfam" id="PF02887">
    <property type="entry name" value="PK_C"/>
    <property type="match status" value="1"/>
</dbReference>
<evidence type="ECO:0000256" key="10">
    <source>
        <dbReference type="ARBA" id="ARBA00023152"/>
    </source>
</evidence>
<feature type="domain" description="Pyruvate kinase barrel" evidence="12">
    <location>
        <begin position="16"/>
        <end position="336"/>
    </location>
</feature>
<evidence type="ECO:0000256" key="8">
    <source>
        <dbReference type="ARBA" id="ARBA00022840"/>
    </source>
</evidence>
<evidence type="ECO:0000256" key="4">
    <source>
        <dbReference type="ARBA" id="ARBA00022679"/>
    </source>
</evidence>
<dbReference type="GO" id="GO:0030955">
    <property type="term" value="F:potassium ion binding"/>
    <property type="evidence" value="ECO:0007669"/>
    <property type="project" value="InterPro"/>
</dbReference>
<organism evidence="14">
    <name type="scientific">hydrothermal vent metagenome</name>
    <dbReference type="NCBI Taxonomy" id="652676"/>
    <lineage>
        <taxon>unclassified sequences</taxon>
        <taxon>metagenomes</taxon>
        <taxon>ecological metagenomes</taxon>
    </lineage>
</organism>
<evidence type="ECO:0000256" key="2">
    <source>
        <dbReference type="ARBA" id="ARBA00008663"/>
    </source>
</evidence>
<comment type="similarity">
    <text evidence="2">Belongs to the pyruvate kinase family.</text>
</comment>
<name>A0A3B0YKR2_9ZZZZ</name>
<dbReference type="Pfam" id="PF00224">
    <property type="entry name" value="PK"/>
    <property type="match status" value="1"/>
</dbReference>
<dbReference type="SUPFAM" id="SSF51621">
    <property type="entry name" value="Phosphoenolpyruvate/pyruvate domain"/>
    <property type="match status" value="1"/>
</dbReference>
<feature type="domain" description="Pyruvate kinase C-terminal" evidence="13">
    <location>
        <begin position="373"/>
        <end position="470"/>
    </location>
</feature>
<keyword evidence="11 14" id="KW-0670">Pyruvate</keyword>
<dbReference type="InterPro" id="IPR040442">
    <property type="entry name" value="Pyrv_kinase-like_dom_sf"/>
</dbReference>
<dbReference type="InterPro" id="IPR018209">
    <property type="entry name" value="Pyrv_Knase_AS"/>
</dbReference>
<keyword evidence="7 14" id="KW-0418">Kinase</keyword>
<evidence type="ECO:0000313" key="14">
    <source>
        <dbReference type="EMBL" id="VAW77240.1"/>
    </source>
</evidence>
<dbReference type="EMBL" id="UOFK01000114">
    <property type="protein sequence ID" value="VAW77240.1"/>
    <property type="molecule type" value="Genomic_DNA"/>
</dbReference>
<dbReference type="InterPro" id="IPR036918">
    <property type="entry name" value="Pyrv_Knase_C_sf"/>
</dbReference>
<evidence type="ECO:0000259" key="13">
    <source>
        <dbReference type="Pfam" id="PF02887"/>
    </source>
</evidence>
<dbReference type="SUPFAM" id="SSF50800">
    <property type="entry name" value="PK beta-barrel domain-like"/>
    <property type="match status" value="1"/>
</dbReference>
<dbReference type="InterPro" id="IPR011037">
    <property type="entry name" value="Pyrv_Knase-like_insert_dom_sf"/>
</dbReference>
<dbReference type="Gene3D" id="3.20.20.60">
    <property type="entry name" value="Phosphoenolpyruvate-binding domains"/>
    <property type="match status" value="1"/>
</dbReference>
<dbReference type="GO" id="GO:0005524">
    <property type="term" value="F:ATP binding"/>
    <property type="evidence" value="ECO:0007669"/>
    <property type="project" value="UniProtKB-KW"/>
</dbReference>
<gene>
    <name evidence="14" type="ORF">MNBD_GAMMA13-110</name>
</gene>
<comment type="pathway">
    <text evidence="1">Carbohydrate degradation; glycolysis; pyruvate from D-glyceraldehyde 3-phosphate: step 5/5.</text>
</comment>
<evidence type="ECO:0000256" key="7">
    <source>
        <dbReference type="ARBA" id="ARBA00022777"/>
    </source>
</evidence>
<evidence type="ECO:0000256" key="1">
    <source>
        <dbReference type="ARBA" id="ARBA00004997"/>
    </source>
</evidence>
<dbReference type="AlphaFoldDB" id="A0A3B0YKR2"/>
<dbReference type="GO" id="GO:0004743">
    <property type="term" value="F:pyruvate kinase activity"/>
    <property type="evidence" value="ECO:0007669"/>
    <property type="project" value="UniProtKB-EC"/>
</dbReference>